<dbReference type="InParanoid" id="A0A1D3D3Q7"/>
<feature type="compositionally biased region" description="Polar residues" evidence="1">
    <location>
        <begin position="235"/>
        <end position="244"/>
    </location>
</feature>
<dbReference type="AlphaFoldDB" id="A0A1D3D3Q7"/>
<proteinExistence type="predicted"/>
<dbReference type="Proteomes" id="UP000095192">
    <property type="component" value="Unassembled WGS sequence"/>
</dbReference>
<sequence length="401" mass="44256">MQADSTLLHHLQEGQTDKKYNTTFLQPSERIALNTAAAAATQNVKASTEHLSGAPWNLPLAPRTWGNGISSREAFLSNRKHLTKENLSRFSSAINSNLNSASLPKELHDARPQQRTASVGQKALLSMPPPTLLAPSLREEKGYKNWRRRSTEQQNSVIVTNPQLKKQLDLKLHHQQRVTVKERRDTPRRATLPVSAASTPQPPVRKSLRSTCILPAVTNELTLQAETIIGKPESQESLLSTTVQDPHESRATESPRESAISPRWASIQLRSSCSSEHPCDEHTSIPSSLTTAMAGPALDDPQYASRELKNMKTERNSPDTLSQTEPASRRAEFGSSSSMHPYPSRVCEANNYALSVDVNGSVDLNDEAKHERQEQDQRLGLRGTKKSCKVASSTVPSEDSQ</sequence>
<evidence type="ECO:0000313" key="2">
    <source>
        <dbReference type="EMBL" id="OEH78083.1"/>
    </source>
</evidence>
<dbReference type="VEuPathDB" id="ToxoDB:cyc_01867"/>
<accession>A0A1D3D3Q7</accession>
<reference evidence="2 3" key="1">
    <citation type="journal article" date="2016" name="BMC Genomics">
        <title>Comparative genomics reveals Cyclospora cayetanensis possesses coccidia-like metabolism and invasion components but unique surface antigens.</title>
        <authorList>
            <person name="Liu S."/>
            <person name="Wang L."/>
            <person name="Zheng H."/>
            <person name="Xu Z."/>
            <person name="Roellig D.M."/>
            <person name="Li N."/>
            <person name="Frace M.A."/>
            <person name="Tang K."/>
            <person name="Arrowood M.J."/>
            <person name="Moss D.M."/>
            <person name="Zhang L."/>
            <person name="Feng Y."/>
            <person name="Xiao L."/>
        </authorList>
    </citation>
    <scope>NUCLEOTIDE SEQUENCE [LARGE SCALE GENOMIC DNA]</scope>
    <source>
        <strain evidence="2 3">CHN_HEN01</strain>
    </source>
</reference>
<feature type="compositionally biased region" description="Polar residues" evidence="1">
    <location>
        <begin position="390"/>
        <end position="401"/>
    </location>
</feature>
<evidence type="ECO:0000256" key="1">
    <source>
        <dbReference type="SAM" id="MobiDB-lite"/>
    </source>
</evidence>
<organism evidence="2 3">
    <name type="scientific">Cyclospora cayetanensis</name>
    <dbReference type="NCBI Taxonomy" id="88456"/>
    <lineage>
        <taxon>Eukaryota</taxon>
        <taxon>Sar</taxon>
        <taxon>Alveolata</taxon>
        <taxon>Apicomplexa</taxon>
        <taxon>Conoidasida</taxon>
        <taxon>Coccidia</taxon>
        <taxon>Eucoccidiorida</taxon>
        <taxon>Eimeriorina</taxon>
        <taxon>Eimeriidae</taxon>
        <taxon>Cyclospora</taxon>
    </lineage>
</organism>
<name>A0A1D3D3Q7_9EIME</name>
<gene>
    <name evidence="2" type="ORF">cyc_01867</name>
</gene>
<feature type="region of interest" description="Disordered" evidence="1">
    <location>
        <begin position="232"/>
        <end position="263"/>
    </location>
</feature>
<keyword evidence="3" id="KW-1185">Reference proteome</keyword>
<feature type="region of interest" description="Disordered" evidence="1">
    <location>
        <begin position="364"/>
        <end position="401"/>
    </location>
</feature>
<evidence type="ECO:0000313" key="3">
    <source>
        <dbReference type="Proteomes" id="UP000095192"/>
    </source>
</evidence>
<protein>
    <submittedName>
        <fullName evidence="2">Uncharacterized protein</fullName>
    </submittedName>
</protein>
<dbReference type="EMBL" id="JROU02000857">
    <property type="protein sequence ID" value="OEH78083.1"/>
    <property type="molecule type" value="Genomic_DNA"/>
</dbReference>
<feature type="region of interest" description="Disordered" evidence="1">
    <location>
        <begin position="275"/>
        <end position="343"/>
    </location>
</feature>
<comment type="caution">
    <text evidence="2">The sequence shown here is derived from an EMBL/GenBank/DDBJ whole genome shotgun (WGS) entry which is preliminary data.</text>
</comment>
<feature type="compositionally biased region" description="Basic and acidic residues" evidence="1">
    <location>
        <begin position="245"/>
        <end position="256"/>
    </location>
</feature>
<feature type="compositionally biased region" description="Basic and acidic residues" evidence="1">
    <location>
        <begin position="306"/>
        <end position="317"/>
    </location>
</feature>
<feature type="region of interest" description="Disordered" evidence="1">
    <location>
        <begin position="180"/>
        <end position="206"/>
    </location>
</feature>
<feature type="compositionally biased region" description="Basic and acidic residues" evidence="1">
    <location>
        <begin position="366"/>
        <end position="379"/>
    </location>
</feature>